<comment type="caution">
    <text evidence="2">The sequence shown here is derived from an EMBL/GenBank/DDBJ whole genome shotgun (WGS) entry which is preliminary data.</text>
</comment>
<dbReference type="Proteomes" id="UP000050509">
    <property type="component" value="Unassembled WGS sequence"/>
</dbReference>
<protein>
    <submittedName>
        <fullName evidence="2">Uncharacterized protein</fullName>
    </submittedName>
</protein>
<sequence length="113" mass="12938">MNEPARHEMQLTRTLPSGEEEWFCPTCSRRFVMRWFPKYAKLVLEPGDEYALHSGSKGEMLRLGDYDDSAPAEVFPPAADAQLHPSFEAHEQDDTPDSSALQPWRDWLDSAEL</sequence>
<proteinExistence type="predicted"/>
<name>A0A0P9F086_9CHLR</name>
<gene>
    <name evidence="2" type="ORF">SE17_31050</name>
</gene>
<dbReference type="EMBL" id="LJCR01001794">
    <property type="protein sequence ID" value="KPV49714.1"/>
    <property type="molecule type" value="Genomic_DNA"/>
</dbReference>
<evidence type="ECO:0000256" key="1">
    <source>
        <dbReference type="SAM" id="MobiDB-lite"/>
    </source>
</evidence>
<keyword evidence="3" id="KW-1185">Reference proteome</keyword>
<feature type="region of interest" description="Disordered" evidence="1">
    <location>
        <begin position="86"/>
        <end position="113"/>
    </location>
</feature>
<dbReference type="AlphaFoldDB" id="A0A0P9F086"/>
<accession>A0A0P9F086</accession>
<evidence type="ECO:0000313" key="3">
    <source>
        <dbReference type="Proteomes" id="UP000050509"/>
    </source>
</evidence>
<organism evidence="2 3">
    <name type="scientific">Kouleothrix aurantiaca</name>
    <dbReference type="NCBI Taxonomy" id="186479"/>
    <lineage>
        <taxon>Bacteria</taxon>
        <taxon>Bacillati</taxon>
        <taxon>Chloroflexota</taxon>
        <taxon>Chloroflexia</taxon>
        <taxon>Chloroflexales</taxon>
        <taxon>Roseiflexineae</taxon>
        <taxon>Roseiflexaceae</taxon>
        <taxon>Kouleothrix</taxon>
    </lineage>
</organism>
<reference evidence="2 3" key="1">
    <citation type="submission" date="2015-09" db="EMBL/GenBank/DDBJ databases">
        <title>Draft genome sequence of Kouleothrix aurantiaca JCM 19913.</title>
        <authorList>
            <person name="Hemp J."/>
        </authorList>
    </citation>
    <scope>NUCLEOTIDE SEQUENCE [LARGE SCALE GENOMIC DNA]</scope>
    <source>
        <strain evidence="2 3">COM-B</strain>
    </source>
</reference>
<evidence type="ECO:0000313" key="2">
    <source>
        <dbReference type="EMBL" id="KPV49714.1"/>
    </source>
</evidence>